<reference evidence="1 2" key="1">
    <citation type="journal article" date="2022" name="DNA Res.">
        <title>Chromosomal-level genome assembly of the orchid tree Bauhinia variegata (Leguminosae; Cercidoideae) supports the allotetraploid origin hypothesis of Bauhinia.</title>
        <authorList>
            <person name="Zhong Y."/>
            <person name="Chen Y."/>
            <person name="Zheng D."/>
            <person name="Pang J."/>
            <person name="Liu Y."/>
            <person name="Luo S."/>
            <person name="Meng S."/>
            <person name="Qian L."/>
            <person name="Wei D."/>
            <person name="Dai S."/>
            <person name="Zhou R."/>
        </authorList>
    </citation>
    <scope>NUCLEOTIDE SEQUENCE [LARGE SCALE GENOMIC DNA]</scope>
    <source>
        <strain evidence="1">BV-YZ2020</strain>
    </source>
</reference>
<organism evidence="1 2">
    <name type="scientific">Bauhinia variegata</name>
    <name type="common">Purple orchid tree</name>
    <name type="synonym">Phanera variegata</name>
    <dbReference type="NCBI Taxonomy" id="167791"/>
    <lineage>
        <taxon>Eukaryota</taxon>
        <taxon>Viridiplantae</taxon>
        <taxon>Streptophyta</taxon>
        <taxon>Embryophyta</taxon>
        <taxon>Tracheophyta</taxon>
        <taxon>Spermatophyta</taxon>
        <taxon>Magnoliopsida</taxon>
        <taxon>eudicotyledons</taxon>
        <taxon>Gunneridae</taxon>
        <taxon>Pentapetalae</taxon>
        <taxon>rosids</taxon>
        <taxon>fabids</taxon>
        <taxon>Fabales</taxon>
        <taxon>Fabaceae</taxon>
        <taxon>Cercidoideae</taxon>
        <taxon>Cercideae</taxon>
        <taxon>Bauhiniinae</taxon>
        <taxon>Bauhinia</taxon>
    </lineage>
</organism>
<name>A0ACB9LYF3_BAUVA</name>
<evidence type="ECO:0000313" key="2">
    <source>
        <dbReference type="Proteomes" id="UP000828941"/>
    </source>
</evidence>
<dbReference type="Proteomes" id="UP000828941">
    <property type="component" value="Chromosome 10"/>
</dbReference>
<sequence>MKKQSLRCDVEANFYGWITSHIKIFLLCLRKGKLLRGILLEIDISGVGNCKMQFIRLWAASPIISMLPFLVMVFFNFTIMPEP</sequence>
<gene>
    <name evidence="1" type="ORF">L6164_024643</name>
</gene>
<evidence type="ECO:0000313" key="1">
    <source>
        <dbReference type="EMBL" id="KAI4316688.1"/>
    </source>
</evidence>
<protein>
    <submittedName>
        <fullName evidence="1">Uncharacterized protein</fullName>
    </submittedName>
</protein>
<proteinExistence type="predicted"/>
<dbReference type="EMBL" id="CM039435">
    <property type="protein sequence ID" value="KAI4316688.1"/>
    <property type="molecule type" value="Genomic_DNA"/>
</dbReference>
<accession>A0ACB9LYF3</accession>
<keyword evidence="2" id="KW-1185">Reference proteome</keyword>
<comment type="caution">
    <text evidence="1">The sequence shown here is derived from an EMBL/GenBank/DDBJ whole genome shotgun (WGS) entry which is preliminary data.</text>
</comment>